<evidence type="ECO:0000313" key="7">
    <source>
        <dbReference type="Proteomes" id="UP000007800"/>
    </source>
</evidence>
<keyword evidence="4" id="KW-0560">Oxidoreductase</keyword>
<gene>
    <name evidence="6" type="ORF">Pmar_PMAR019364</name>
</gene>
<dbReference type="PANTHER" id="PTHR43735:SF3">
    <property type="entry name" value="FERROPTOSIS SUPPRESSOR PROTEIN 1"/>
    <property type="match status" value="1"/>
</dbReference>
<dbReference type="InterPro" id="IPR036188">
    <property type="entry name" value="FAD/NAD-bd_sf"/>
</dbReference>
<dbReference type="SUPFAM" id="SSF51905">
    <property type="entry name" value="FAD/NAD(P)-binding domain"/>
    <property type="match status" value="1"/>
</dbReference>
<evidence type="ECO:0000313" key="6">
    <source>
        <dbReference type="EMBL" id="EER10460.1"/>
    </source>
</evidence>
<dbReference type="PRINTS" id="PR00411">
    <property type="entry name" value="PNDRDTASEI"/>
</dbReference>
<proteinExistence type="inferred from homology"/>
<keyword evidence="2" id="KW-0285">Flavoprotein</keyword>
<keyword evidence="7" id="KW-1185">Reference proteome</keyword>
<dbReference type="EMBL" id="GG677414">
    <property type="protein sequence ID" value="EER10460.1"/>
    <property type="molecule type" value="Genomic_DNA"/>
</dbReference>
<reference evidence="6 7" key="1">
    <citation type="submission" date="2008-07" db="EMBL/GenBank/DDBJ databases">
        <authorList>
            <person name="El-Sayed N."/>
            <person name="Caler E."/>
            <person name="Inman J."/>
            <person name="Amedeo P."/>
            <person name="Hass B."/>
            <person name="Wortman J."/>
        </authorList>
    </citation>
    <scope>NUCLEOTIDE SEQUENCE [LARGE SCALE GENOMIC DNA]</scope>
    <source>
        <strain evidence="7">ATCC 50983 / TXsc</strain>
    </source>
</reference>
<keyword evidence="3" id="KW-0274">FAD</keyword>
<dbReference type="GO" id="GO:0004174">
    <property type="term" value="F:electron-transferring-flavoprotein dehydrogenase activity"/>
    <property type="evidence" value="ECO:0007669"/>
    <property type="project" value="TreeGrafter"/>
</dbReference>
<dbReference type="Gene3D" id="3.50.50.100">
    <property type="match status" value="1"/>
</dbReference>
<dbReference type="GO" id="GO:0005737">
    <property type="term" value="C:cytoplasm"/>
    <property type="evidence" value="ECO:0007669"/>
    <property type="project" value="TreeGrafter"/>
</dbReference>
<protein>
    <recommendedName>
        <fullName evidence="5">FAD/NAD(P)-binding domain-containing protein</fullName>
    </recommendedName>
</protein>
<name>C5KYI6_PERM5</name>
<evidence type="ECO:0000256" key="3">
    <source>
        <dbReference type="ARBA" id="ARBA00022827"/>
    </source>
</evidence>
<dbReference type="GO" id="GO:0050660">
    <property type="term" value="F:flavin adenine dinucleotide binding"/>
    <property type="evidence" value="ECO:0007669"/>
    <property type="project" value="TreeGrafter"/>
</dbReference>
<dbReference type="PRINTS" id="PR00368">
    <property type="entry name" value="FADPNR"/>
</dbReference>
<organism evidence="7">
    <name type="scientific">Perkinsus marinus (strain ATCC 50983 / TXsc)</name>
    <dbReference type="NCBI Taxonomy" id="423536"/>
    <lineage>
        <taxon>Eukaryota</taxon>
        <taxon>Sar</taxon>
        <taxon>Alveolata</taxon>
        <taxon>Perkinsozoa</taxon>
        <taxon>Perkinsea</taxon>
        <taxon>Perkinsida</taxon>
        <taxon>Perkinsidae</taxon>
        <taxon>Perkinsus</taxon>
    </lineage>
</organism>
<dbReference type="InParanoid" id="C5KYI6"/>
<dbReference type="InterPro" id="IPR023753">
    <property type="entry name" value="FAD/NAD-binding_dom"/>
</dbReference>
<dbReference type="AlphaFoldDB" id="C5KYI6"/>
<comment type="similarity">
    <text evidence="1">Belongs to the FAD-dependent oxidoreductase family.</text>
</comment>
<evidence type="ECO:0000256" key="2">
    <source>
        <dbReference type="ARBA" id="ARBA00022630"/>
    </source>
</evidence>
<feature type="domain" description="FAD/NAD(P)-binding" evidence="5">
    <location>
        <begin position="6"/>
        <end position="228"/>
    </location>
</feature>
<dbReference type="GeneID" id="9038411"/>
<evidence type="ECO:0000256" key="1">
    <source>
        <dbReference type="ARBA" id="ARBA00006442"/>
    </source>
</evidence>
<dbReference type="Proteomes" id="UP000007800">
    <property type="component" value="Unassembled WGS sequence"/>
</dbReference>
<feature type="non-terminal residue" evidence="6">
    <location>
        <position position="230"/>
    </location>
</feature>
<dbReference type="PANTHER" id="PTHR43735">
    <property type="entry name" value="APOPTOSIS-INDUCING FACTOR 1"/>
    <property type="match status" value="1"/>
</dbReference>
<dbReference type="OrthoDB" id="405894at2759"/>
<evidence type="ECO:0000259" key="5">
    <source>
        <dbReference type="Pfam" id="PF07992"/>
    </source>
</evidence>
<sequence>MPEKRRVLIVGGGFSGLFAASELASRFEVTLVDAKEYFEYTPGVLRAFVHPGHHYSLTFIYSSVLEGKMGCKFIFGEVKTINGLHKYASVKPMFSCSTQEVYFDYCIIASGCNFGVMNKWGASLWFPTIHEDAREESHWKHLDERFLSGRRLHIVEEHEKLKELNERSGSVLVVGGGFIGVEWVTELQHYFPNLKLHIVDSGPKCLGPLPERAAEYCEAYMRDRGIKISY</sequence>
<dbReference type="RefSeq" id="XP_002778665.1">
    <property type="nucleotide sequence ID" value="XM_002778619.1"/>
</dbReference>
<dbReference type="Pfam" id="PF07992">
    <property type="entry name" value="Pyr_redox_2"/>
    <property type="match status" value="1"/>
</dbReference>
<evidence type="ECO:0000256" key="4">
    <source>
        <dbReference type="ARBA" id="ARBA00023002"/>
    </source>
</evidence>
<accession>C5KYI6</accession>